<dbReference type="InterPro" id="IPR027408">
    <property type="entry name" value="PNPase/RNase_PH_dom_sf"/>
</dbReference>
<dbReference type="OrthoDB" id="45882at2759"/>
<dbReference type="EMBL" id="CAJFCV020000005">
    <property type="protein sequence ID" value="CAG9121913.1"/>
    <property type="molecule type" value="Genomic_DNA"/>
</dbReference>
<evidence type="ECO:0000256" key="8">
    <source>
        <dbReference type="ARBA" id="ARBA00023242"/>
    </source>
</evidence>
<gene>
    <name evidence="9" type="ORF">BXYJ_LOCUS11178</name>
</gene>
<evidence type="ECO:0000256" key="2">
    <source>
        <dbReference type="ARBA" id="ARBA00004604"/>
    </source>
</evidence>
<evidence type="ECO:0000313" key="11">
    <source>
        <dbReference type="Proteomes" id="UP000659654"/>
    </source>
</evidence>
<evidence type="ECO:0000256" key="5">
    <source>
        <dbReference type="ARBA" id="ARBA00022552"/>
    </source>
</evidence>
<protein>
    <submittedName>
        <fullName evidence="9">(pine wood nematode) hypothetical protein</fullName>
    </submittedName>
</protein>
<dbReference type="Gene3D" id="3.30.230.70">
    <property type="entry name" value="GHMP Kinase, N-terminal domain"/>
    <property type="match status" value="1"/>
</dbReference>
<dbReference type="GO" id="GO:0034476">
    <property type="term" value="P:U5 snRNA 3'-end processing"/>
    <property type="evidence" value="ECO:0007669"/>
    <property type="project" value="TreeGrafter"/>
</dbReference>
<accession>A0A1I7S2J2</accession>
<organism evidence="10 12">
    <name type="scientific">Bursaphelenchus xylophilus</name>
    <name type="common">Pinewood nematode worm</name>
    <name type="synonym">Aphelenchoides xylophilus</name>
    <dbReference type="NCBI Taxonomy" id="6326"/>
    <lineage>
        <taxon>Eukaryota</taxon>
        <taxon>Metazoa</taxon>
        <taxon>Ecdysozoa</taxon>
        <taxon>Nematoda</taxon>
        <taxon>Chromadorea</taxon>
        <taxon>Rhabditida</taxon>
        <taxon>Tylenchina</taxon>
        <taxon>Tylenchomorpha</taxon>
        <taxon>Aphelenchoidea</taxon>
        <taxon>Aphelenchoididae</taxon>
        <taxon>Bursaphelenchus</taxon>
    </lineage>
</organism>
<dbReference type="AlphaFoldDB" id="A0A1I7S2J2"/>
<comment type="subcellular location">
    <subcellularLocation>
        <location evidence="1">Cytoplasm</location>
    </subcellularLocation>
    <subcellularLocation>
        <location evidence="2">Nucleus</location>
        <location evidence="2">Nucleolus</location>
    </subcellularLocation>
</comment>
<keyword evidence="8" id="KW-0539">Nucleus</keyword>
<name>A0A1I7S2J2_BURXY</name>
<dbReference type="GO" id="GO:0071038">
    <property type="term" value="P:TRAMP-dependent tRNA surveillance pathway"/>
    <property type="evidence" value="ECO:0007669"/>
    <property type="project" value="TreeGrafter"/>
</dbReference>
<evidence type="ECO:0000256" key="6">
    <source>
        <dbReference type="ARBA" id="ARBA00022835"/>
    </source>
</evidence>
<evidence type="ECO:0000313" key="9">
    <source>
        <dbReference type="EMBL" id="CAD5230832.1"/>
    </source>
</evidence>
<evidence type="ECO:0000256" key="3">
    <source>
        <dbReference type="ARBA" id="ARBA00006678"/>
    </source>
</evidence>
<keyword evidence="7" id="KW-0694">RNA-binding</keyword>
<reference evidence="12" key="1">
    <citation type="submission" date="2016-11" db="UniProtKB">
        <authorList>
            <consortium name="WormBaseParasite"/>
        </authorList>
    </citation>
    <scope>IDENTIFICATION</scope>
</reference>
<dbReference type="InterPro" id="IPR020568">
    <property type="entry name" value="Ribosomal_Su5_D2-typ_SF"/>
</dbReference>
<dbReference type="GO" id="GO:0016075">
    <property type="term" value="P:rRNA catabolic process"/>
    <property type="evidence" value="ECO:0007669"/>
    <property type="project" value="TreeGrafter"/>
</dbReference>
<dbReference type="GO" id="GO:0071028">
    <property type="term" value="P:nuclear mRNA surveillance"/>
    <property type="evidence" value="ECO:0007669"/>
    <property type="project" value="TreeGrafter"/>
</dbReference>
<dbReference type="GO" id="GO:0034475">
    <property type="term" value="P:U4 snRNA 3'-end processing"/>
    <property type="evidence" value="ECO:0007669"/>
    <property type="project" value="TreeGrafter"/>
</dbReference>
<evidence type="ECO:0000256" key="1">
    <source>
        <dbReference type="ARBA" id="ARBA00004496"/>
    </source>
</evidence>
<dbReference type="GO" id="GO:0000467">
    <property type="term" value="P:exonucleolytic trimming to generate mature 3'-end of 5.8S rRNA from tricistronic rRNA transcript (SSU-rRNA, 5.8S rRNA, LSU-rRNA)"/>
    <property type="evidence" value="ECO:0007669"/>
    <property type="project" value="TreeGrafter"/>
</dbReference>
<evidence type="ECO:0000313" key="12">
    <source>
        <dbReference type="WBParaSite" id="BXY_0722100.1"/>
    </source>
</evidence>
<dbReference type="WBParaSite" id="BXY_0722100.1">
    <property type="protein sequence ID" value="BXY_0722100.1"/>
    <property type="gene ID" value="BXY_0722100"/>
</dbReference>
<keyword evidence="4" id="KW-0963">Cytoplasm</keyword>
<dbReference type="GO" id="GO:0000177">
    <property type="term" value="C:cytoplasmic exosome (RNase complex)"/>
    <property type="evidence" value="ECO:0007669"/>
    <property type="project" value="TreeGrafter"/>
</dbReference>
<evidence type="ECO:0000256" key="7">
    <source>
        <dbReference type="ARBA" id="ARBA00022884"/>
    </source>
</evidence>
<dbReference type="PANTHER" id="PTHR11097:SF9">
    <property type="entry name" value="EXOSOME COMPLEX COMPONENT RRP43"/>
    <property type="match status" value="1"/>
</dbReference>
<dbReference type="eggNOG" id="ENOG502SE9J">
    <property type="taxonomic scope" value="Eukaryota"/>
</dbReference>
<dbReference type="GO" id="GO:0005730">
    <property type="term" value="C:nucleolus"/>
    <property type="evidence" value="ECO:0007669"/>
    <property type="project" value="UniProtKB-SubCell"/>
</dbReference>
<proteinExistence type="inferred from homology"/>
<dbReference type="GO" id="GO:0035925">
    <property type="term" value="F:mRNA 3'-UTR AU-rich region binding"/>
    <property type="evidence" value="ECO:0007669"/>
    <property type="project" value="TreeGrafter"/>
</dbReference>
<dbReference type="SUPFAM" id="SSF54211">
    <property type="entry name" value="Ribosomal protein S5 domain 2-like"/>
    <property type="match status" value="1"/>
</dbReference>
<keyword evidence="5" id="KW-0698">rRNA processing</keyword>
<dbReference type="InterPro" id="IPR050590">
    <property type="entry name" value="Exosome_comp_Rrp42_subfam"/>
</dbReference>
<comment type="similarity">
    <text evidence="3">Belongs to the RNase PH family.</text>
</comment>
<evidence type="ECO:0000256" key="4">
    <source>
        <dbReference type="ARBA" id="ARBA00022490"/>
    </source>
</evidence>
<evidence type="ECO:0000313" key="10">
    <source>
        <dbReference type="Proteomes" id="UP000095284"/>
    </source>
</evidence>
<dbReference type="GO" id="GO:0034473">
    <property type="term" value="P:U1 snRNA 3'-end processing"/>
    <property type="evidence" value="ECO:0007669"/>
    <property type="project" value="TreeGrafter"/>
</dbReference>
<dbReference type="GO" id="GO:0000176">
    <property type="term" value="C:nuclear exosome (RNase complex)"/>
    <property type="evidence" value="ECO:0007669"/>
    <property type="project" value="TreeGrafter"/>
</dbReference>
<dbReference type="PANTHER" id="PTHR11097">
    <property type="entry name" value="EXOSOME COMPLEX EXONUCLEASE RIBOSOMAL RNA PROCESSING PROTEIN"/>
    <property type="match status" value="1"/>
</dbReference>
<reference evidence="9" key="2">
    <citation type="submission" date="2020-09" db="EMBL/GenBank/DDBJ databases">
        <authorList>
            <person name="Kikuchi T."/>
        </authorList>
    </citation>
    <scope>NUCLEOTIDE SEQUENCE</scope>
    <source>
        <strain evidence="9">Ka4C1</strain>
    </source>
</reference>
<keyword evidence="11" id="KW-1185">Reference proteome</keyword>
<dbReference type="EMBL" id="CAJFDI010000005">
    <property type="protein sequence ID" value="CAD5230832.1"/>
    <property type="molecule type" value="Genomic_DNA"/>
</dbReference>
<dbReference type="Proteomes" id="UP000095284">
    <property type="component" value="Unplaced"/>
</dbReference>
<dbReference type="GO" id="GO:0071035">
    <property type="term" value="P:nuclear polyadenylation-dependent rRNA catabolic process"/>
    <property type="evidence" value="ECO:0007669"/>
    <property type="project" value="TreeGrafter"/>
</dbReference>
<dbReference type="Proteomes" id="UP000659654">
    <property type="component" value="Unassembled WGS sequence"/>
</dbReference>
<keyword evidence="6" id="KW-0271">Exosome</keyword>
<dbReference type="Proteomes" id="UP000582659">
    <property type="component" value="Unassembled WGS sequence"/>
</dbReference>
<sequence>MTTLNSALLKEIEGLDFYKEFFVAGIYEDGRETDAERPYLVRVGLDQNAAGSSYVQHNGCTLSCTVIPKAGYYDPLQCIRFRFEKSNAVPKKEFDFCRAILTEFARKHIFVDPKSLTFDAEYQIQLILTITINTCDGFLLGPVFLAVQAAINNTKIPKTSVDSTDIEDLEAKFKQGAVVKERSRFVFDTENLIQVQLRNRLVYTGLSMFKDQDDDEPILLVDPPSHCIDLIEPRFDVILSETGNIFLWQAGITSDLTKDLRKSVYEKAMENTKKVLGILETVQKEGRVQSEDME</sequence>
<dbReference type="SMR" id="A0A1I7S2J2"/>